<gene>
    <name evidence="1" type="ORF">LKMONMHP_4662</name>
</gene>
<sequence length="80" mass="8113">MALPLAAYGISVNGCGDPRCKCGSLIVRLHDAQGDVAIGIVLPKPLAEEFAAEVVALVPTPQPADADASPLSTIRCEGTA</sequence>
<protein>
    <submittedName>
        <fullName evidence="1">Uncharacterized protein</fullName>
    </submittedName>
</protein>
<dbReference type="Proteomes" id="UP001055156">
    <property type="component" value="Unassembled WGS sequence"/>
</dbReference>
<keyword evidence="2" id="KW-1185">Reference proteome</keyword>
<reference evidence="1" key="2">
    <citation type="submission" date="2021-08" db="EMBL/GenBank/DDBJ databases">
        <authorList>
            <person name="Tani A."/>
            <person name="Ola A."/>
            <person name="Ogura Y."/>
            <person name="Katsura K."/>
            <person name="Hayashi T."/>
        </authorList>
    </citation>
    <scope>NUCLEOTIDE SEQUENCE</scope>
    <source>
        <strain evidence="1">NBRC 15689</strain>
    </source>
</reference>
<dbReference type="RefSeq" id="WP_238315000.1">
    <property type="nucleotide sequence ID" value="NZ_BPQV01000020.1"/>
</dbReference>
<accession>A0ABQ4TDL5</accession>
<name>A0ABQ4TDL5_METOR</name>
<evidence type="ECO:0000313" key="2">
    <source>
        <dbReference type="Proteomes" id="UP001055156"/>
    </source>
</evidence>
<comment type="caution">
    <text evidence="1">The sequence shown here is derived from an EMBL/GenBank/DDBJ whole genome shotgun (WGS) entry which is preliminary data.</text>
</comment>
<proteinExistence type="predicted"/>
<dbReference type="EMBL" id="BPQV01000020">
    <property type="protein sequence ID" value="GJE29776.1"/>
    <property type="molecule type" value="Genomic_DNA"/>
</dbReference>
<organism evidence="1 2">
    <name type="scientific">Methylobacterium organophilum</name>
    <dbReference type="NCBI Taxonomy" id="410"/>
    <lineage>
        <taxon>Bacteria</taxon>
        <taxon>Pseudomonadati</taxon>
        <taxon>Pseudomonadota</taxon>
        <taxon>Alphaproteobacteria</taxon>
        <taxon>Hyphomicrobiales</taxon>
        <taxon>Methylobacteriaceae</taxon>
        <taxon>Methylobacterium</taxon>
    </lineage>
</organism>
<evidence type="ECO:0000313" key="1">
    <source>
        <dbReference type="EMBL" id="GJE29776.1"/>
    </source>
</evidence>
<reference evidence="1" key="1">
    <citation type="journal article" date="2021" name="Front. Microbiol.">
        <title>Comprehensive Comparative Genomics and Phenotyping of Methylobacterium Species.</title>
        <authorList>
            <person name="Alessa O."/>
            <person name="Ogura Y."/>
            <person name="Fujitani Y."/>
            <person name="Takami H."/>
            <person name="Hayashi T."/>
            <person name="Sahin N."/>
            <person name="Tani A."/>
        </authorList>
    </citation>
    <scope>NUCLEOTIDE SEQUENCE</scope>
    <source>
        <strain evidence="1">NBRC 15689</strain>
    </source>
</reference>